<dbReference type="Pfam" id="PF00534">
    <property type="entry name" value="Glycos_transf_1"/>
    <property type="match status" value="1"/>
</dbReference>
<dbReference type="Proteomes" id="UP000272004">
    <property type="component" value="Unassembled WGS sequence"/>
</dbReference>
<dbReference type="SUPFAM" id="SSF53756">
    <property type="entry name" value="UDP-Glycosyltransferase/glycogen phosphorylase"/>
    <property type="match status" value="1"/>
</dbReference>
<dbReference type="GO" id="GO:0016757">
    <property type="term" value="F:glycosyltransferase activity"/>
    <property type="evidence" value="ECO:0007669"/>
    <property type="project" value="InterPro"/>
</dbReference>
<accession>A0A7W6BF61</accession>
<dbReference type="RefSeq" id="WP_126829071.1">
    <property type="nucleotide sequence ID" value="NZ_JACIDG010000012.1"/>
</dbReference>
<evidence type="ECO:0000313" key="3">
    <source>
        <dbReference type="EMBL" id="MBB3917325.1"/>
    </source>
</evidence>
<dbReference type="Proteomes" id="UP000545490">
    <property type="component" value="Unassembled WGS sequence"/>
</dbReference>
<dbReference type="InterPro" id="IPR028098">
    <property type="entry name" value="Glyco_trans_4-like_N"/>
</dbReference>
<keyword evidence="5" id="KW-1185">Reference proteome</keyword>
<dbReference type="EMBL" id="JACIDG010000012">
    <property type="protein sequence ID" value="MBB3917325.1"/>
    <property type="molecule type" value="Genomic_DNA"/>
</dbReference>
<name>A0A7W6BF61_9HYPH</name>
<feature type="domain" description="Glycosyltransferase subfamily 4-like N-terminal" evidence="2">
    <location>
        <begin position="18"/>
        <end position="121"/>
    </location>
</feature>
<dbReference type="PANTHER" id="PTHR12526">
    <property type="entry name" value="GLYCOSYLTRANSFERASE"/>
    <property type="match status" value="1"/>
</dbReference>
<evidence type="ECO:0000259" key="1">
    <source>
        <dbReference type="Pfam" id="PF00534"/>
    </source>
</evidence>
<dbReference type="InterPro" id="IPR001296">
    <property type="entry name" value="Glyco_trans_1"/>
</dbReference>
<evidence type="ECO:0000313" key="4">
    <source>
        <dbReference type="EMBL" id="RUM10220.1"/>
    </source>
</evidence>
<protein>
    <submittedName>
        <fullName evidence="4">Glycosyltransferase family 4 protein</fullName>
    </submittedName>
    <submittedName>
        <fullName evidence="3">Glycosyltransferase involved in cell wall biosynthesis</fullName>
    </submittedName>
</protein>
<gene>
    <name evidence="4" type="ORF">EFB14_23430</name>
    <name evidence="3" type="ORF">GGQ65_004641</name>
</gene>
<evidence type="ECO:0000259" key="2">
    <source>
        <dbReference type="Pfam" id="PF13439"/>
    </source>
</evidence>
<proteinExistence type="predicted"/>
<dbReference type="PANTHER" id="PTHR12526:SF595">
    <property type="entry name" value="BLL5217 PROTEIN"/>
    <property type="match status" value="1"/>
</dbReference>
<dbReference type="Gene3D" id="3.40.50.2000">
    <property type="entry name" value="Glycogen Phosphorylase B"/>
    <property type="match status" value="2"/>
</dbReference>
<dbReference type="EMBL" id="RJJU01000013">
    <property type="protein sequence ID" value="RUM10220.1"/>
    <property type="molecule type" value="Genomic_DNA"/>
</dbReference>
<evidence type="ECO:0000313" key="6">
    <source>
        <dbReference type="Proteomes" id="UP000545490"/>
    </source>
</evidence>
<comment type="caution">
    <text evidence="3">The sequence shown here is derived from an EMBL/GenBank/DDBJ whole genome shotgun (WGS) entry which is preliminary data.</text>
</comment>
<reference evidence="4 5" key="1">
    <citation type="submission" date="2018-11" db="EMBL/GenBank/DDBJ databases">
        <authorList>
            <person name="Huo Y."/>
        </authorList>
    </citation>
    <scope>NUCLEOTIDE SEQUENCE [LARGE SCALE GENOMIC DNA]</scope>
    <source>
        <strain evidence="4 5">CCBAU 33202</strain>
    </source>
</reference>
<dbReference type="CDD" id="cd03802">
    <property type="entry name" value="GT4_AviGT4-like"/>
    <property type="match status" value="1"/>
</dbReference>
<reference evidence="3 6" key="2">
    <citation type="submission" date="2020-08" db="EMBL/GenBank/DDBJ databases">
        <title>Genomic Encyclopedia of Type Strains, Phase IV (KMG-IV): sequencing the most valuable type-strain genomes for metagenomic binning, comparative biology and taxonomic classification.</title>
        <authorList>
            <person name="Goeker M."/>
        </authorList>
    </citation>
    <scope>NUCLEOTIDE SEQUENCE [LARGE SCALE GENOMIC DNA]</scope>
    <source>
        <strain evidence="3 6">DSM 19331</strain>
    </source>
</reference>
<evidence type="ECO:0000313" key="5">
    <source>
        <dbReference type="Proteomes" id="UP000272004"/>
    </source>
</evidence>
<dbReference type="Pfam" id="PF13439">
    <property type="entry name" value="Glyco_transf_4"/>
    <property type="match status" value="1"/>
</dbReference>
<sequence length="364" mass="40762">MKIAQIAPLAESVPPKLYGGTERIVSYLTEELVAQGHEVTLFASGDSVTDARLVPCSDLALRLNLAVKDHLPHQVVMLEEVRRRAYEFDVLHFHIDLLHFPLIRDFADRTLTTLHGRLDLPDLKPFYKAFADIPLVSISNDQRRPMPPVNWAGTVYHGLPADLLPFTEKPKGNYLAFLGRISPEKRPDRAIEIAAKVGMPLKIAAKIDYADRAYWETVIEPMVKRHSNVEFIGEINEHQKAAFLGNAGALLFPIDWPEPFGLVMIEAMACGTPVIAFGCGSVPEVIDSGVSGILVDSVTEAADNVEWALRMDRLRVRATFEKRFTAERMARDYLDLYRNLPRVRTKAAPLRRSNGHPLDLQVVA</sequence>
<dbReference type="AlphaFoldDB" id="A0A7W6BF61"/>
<feature type="domain" description="Glycosyl transferase family 1" evidence="1">
    <location>
        <begin position="169"/>
        <end position="317"/>
    </location>
</feature>
<organism evidence="3 6">
    <name type="scientific">Rhizobium fabae</name>
    <dbReference type="NCBI Taxonomy" id="573179"/>
    <lineage>
        <taxon>Bacteria</taxon>
        <taxon>Pseudomonadati</taxon>
        <taxon>Pseudomonadota</taxon>
        <taxon>Alphaproteobacteria</taxon>
        <taxon>Hyphomicrobiales</taxon>
        <taxon>Rhizobiaceae</taxon>
        <taxon>Rhizobium/Agrobacterium group</taxon>
        <taxon>Rhizobium</taxon>
    </lineage>
</organism>
<keyword evidence="3" id="KW-0808">Transferase</keyword>